<keyword evidence="2" id="KW-1185">Reference proteome</keyword>
<proteinExistence type="predicted"/>
<dbReference type="EMBL" id="JAQQAF010000008">
    <property type="protein sequence ID" value="KAJ8468109.1"/>
    <property type="molecule type" value="Genomic_DNA"/>
</dbReference>
<sequence>MEPQTLFHQAHYGALTFDARWVVIPSKLVSPEATSVRAAAAKGAYAILNPPGHIEGTTSKYKVTSISAIDTQNTA</sequence>
<comment type="caution">
    <text evidence="1">The sequence shown here is derived from an EMBL/GenBank/DDBJ whole genome shotgun (WGS) entry which is preliminary data.</text>
</comment>
<reference evidence="1 2" key="1">
    <citation type="submission" date="2022-12" db="EMBL/GenBank/DDBJ databases">
        <title>Chromosome-scale assembly of the Ensete ventricosum genome.</title>
        <authorList>
            <person name="Dussert Y."/>
            <person name="Stocks J."/>
            <person name="Wendawek A."/>
            <person name="Woldeyes F."/>
            <person name="Nichols R.A."/>
            <person name="Borrell J.S."/>
        </authorList>
    </citation>
    <scope>NUCLEOTIDE SEQUENCE [LARGE SCALE GENOMIC DNA]</scope>
    <source>
        <strain evidence="2">cv. Maze</strain>
        <tissue evidence="1">Seeds</tissue>
    </source>
</reference>
<protein>
    <submittedName>
        <fullName evidence="1">Uncharacterized protein</fullName>
    </submittedName>
</protein>
<evidence type="ECO:0000313" key="2">
    <source>
        <dbReference type="Proteomes" id="UP001222027"/>
    </source>
</evidence>
<gene>
    <name evidence="1" type="ORF">OPV22_030661</name>
</gene>
<dbReference type="AlphaFoldDB" id="A0AAV8QAG1"/>
<organism evidence="1 2">
    <name type="scientific">Ensete ventricosum</name>
    <name type="common">Abyssinian banana</name>
    <name type="synonym">Musa ensete</name>
    <dbReference type="NCBI Taxonomy" id="4639"/>
    <lineage>
        <taxon>Eukaryota</taxon>
        <taxon>Viridiplantae</taxon>
        <taxon>Streptophyta</taxon>
        <taxon>Embryophyta</taxon>
        <taxon>Tracheophyta</taxon>
        <taxon>Spermatophyta</taxon>
        <taxon>Magnoliopsida</taxon>
        <taxon>Liliopsida</taxon>
        <taxon>Zingiberales</taxon>
        <taxon>Musaceae</taxon>
        <taxon>Ensete</taxon>
    </lineage>
</organism>
<evidence type="ECO:0000313" key="1">
    <source>
        <dbReference type="EMBL" id="KAJ8468109.1"/>
    </source>
</evidence>
<accession>A0AAV8QAG1</accession>
<dbReference type="Proteomes" id="UP001222027">
    <property type="component" value="Unassembled WGS sequence"/>
</dbReference>
<name>A0AAV8QAG1_ENSVE</name>